<reference evidence="4 5" key="1">
    <citation type="submission" date="2018-11" db="EMBL/GenBank/DDBJ databases">
        <title>Genomes From Bacteria Associated with the Canine Oral Cavity: a Test Case for Automated Genome-Based Taxonomic Assignment.</title>
        <authorList>
            <person name="Coil D.A."/>
            <person name="Jospin G."/>
            <person name="Darling A.E."/>
            <person name="Wallis C."/>
            <person name="Davis I.J."/>
            <person name="Harris S."/>
            <person name="Eisen J.A."/>
            <person name="Holcombe L.J."/>
            <person name="O'Flynn C."/>
        </authorList>
    </citation>
    <scope>NUCLEOTIDE SEQUENCE [LARGE SCALE GENOMIC DNA]</scope>
    <source>
        <strain evidence="4 5">OH770</strain>
    </source>
</reference>
<dbReference type="Pfam" id="PF02021">
    <property type="entry name" value="UPF0102"/>
    <property type="match status" value="1"/>
</dbReference>
<comment type="caution">
    <text evidence="4">The sequence shown here is derived from an EMBL/GenBank/DDBJ whole genome shotgun (WGS) entry which is preliminary data.</text>
</comment>
<organism evidence="4 5">
    <name type="scientific">Schaalia canis</name>
    <dbReference type="NCBI Taxonomy" id="100469"/>
    <lineage>
        <taxon>Bacteria</taxon>
        <taxon>Bacillati</taxon>
        <taxon>Actinomycetota</taxon>
        <taxon>Actinomycetes</taxon>
        <taxon>Actinomycetales</taxon>
        <taxon>Actinomycetaceae</taxon>
        <taxon>Schaalia</taxon>
    </lineage>
</organism>
<dbReference type="HAMAP" id="MF_00048">
    <property type="entry name" value="UPF0102"/>
    <property type="match status" value="1"/>
</dbReference>
<dbReference type="CDD" id="cd20736">
    <property type="entry name" value="PoNe_Nuclease"/>
    <property type="match status" value="1"/>
</dbReference>
<evidence type="ECO:0000313" key="4">
    <source>
        <dbReference type="EMBL" id="RRC95152.1"/>
    </source>
</evidence>
<dbReference type="InterPro" id="IPR011335">
    <property type="entry name" value="Restrct_endonuc-II-like"/>
</dbReference>
<dbReference type="Proteomes" id="UP000280444">
    <property type="component" value="Unassembled WGS sequence"/>
</dbReference>
<dbReference type="OrthoDB" id="9794876at2"/>
<dbReference type="InterPro" id="IPR003509">
    <property type="entry name" value="UPF0102_YraN-like"/>
</dbReference>
<name>A0A3P1SFP5_9ACTO</name>
<dbReference type="AlphaFoldDB" id="A0A3P1SFP5"/>
<evidence type="ECO:0000256" key="3">
    <source>
        <dbReference type="SAM" id="MobiDB-lite"/>
    </source>
</evidence>
<evidence type="ECO:0000256" key="1">
    <source>
        <dbReference type="ARBA" id="ARBA00006738"/>
    </source>
</evidence>
<dbReference type="PANTHER" id="PTHR34039:SF1">
    <property type="entry name" value="UPF0102 PROTEIN YRAN"/>
    <property type="match status" value="1"/>
</dbReference>
<dbReference type="InterPro" id="IPR011856">
    <property type="entry name" value="tRNA_endonuc-like_dom_sf"/>
</dbReference>
<proteinExistence type="inferred from homology"/>
<dbReference type="SUPFAM" id="SSF52980">
    <property type="entry name" value="Restriction endonuclease-like"/>
    <property type="match status" value="1"/>
</dbReference>
<dbReference type="EMBL" id="RQZF01000006">
    <property type="protein sequence ID" value="RRC95152.1"/>
    <property type="molecule type" value="Genomic_DNA"/>
</dbReference>
<feature type="region of interest" description="Disordered" evidence="3">
    <location>
        <begin position="1"/>
        <end position="22"/>
    </location>
</feature>
<sequence>MNIEHVRTQQANSDNVSAASAGSSHKTRLGAIGEAIAVDLLSTQGLHILEQNWRDGRRGELDIIAADPAAGCYVVVEVRTRIGNSHGSAFASIDARKYARLRRLAAAWLATQEHKRHVRIDVIALTLPESMRELISAGEMACDLVSSQASIHWEKAVAA</sequence>
<evidence type="ECO:0000256" key="2">
    <source>
        <dbReference type="HAMAP-Rule" id="MF_00048"/>
    </source>
</evidence>
<dbReference type="RefSeq" id="WP_124870698.1">
    <property type="nucleotide sequence ID" value="NZ_RQZF01000006.1"/>
</dbReference>
<accession>A0A3P1SFP5</accession>
<gene>
    <name evidence="4" type="ORF">EII11_07060</name>
</gene>
<dbReference type="PANTHER" id="PTHR34039">
    <property type="entry name" value="UPF0102 PROTEIN YRAN"/>
    <property type="match status" value="1"/>
</dbReference>
<comment type="similarity">
    <text evidence="1 2">Belongs to the UPF0102 family.</text>
</comment>
<evidence type="ECO:0000313" key="5">
    <source>
        <dbReference type="Proteomes" id="UP000280444"/>
    </source>
</evidence>
<dbReference type="GO" id="GO:0003676">
    <property type="term" value="F:nucleic acid binding"/>
    <property type="evidence" value="ECO:0007669"/>
    <property type="project" value="InterPro"/>
</dbReference>
<protein>
    <recommendedName>
        <fullName evidence="2">UPF0102 protein EII11_07060</fullName>
    </recommendedName>
</protein>
<dbReference type="Gene3D" id="3.40.1350.10">
    <property type="match status" value="1"/>
</dbReference>
<keyword evidence="5" id="KW-1185">Reference proteome</keyword>
<feature type="compositionally biased region" description="Polar residues" evidence="3">
    <location>
        <begin position="8"/>
        <end position="22"/>
    </location>
</feature>